<protein>
    <submittedName>
        <fullName evidence="2">DUF1772 domain-containing protein</fullName>
    </submittedName>
</protein>
<evidence type="ECO:0000313" key="3">
    <source>
        <dbReference type="Proteomes" id="UP000503540"/>
    </source>
</evidence>
<dbReference type="AlphaFoldDB" id="A0A6G9YAY2"/>
<dbReference type="Proteomes" id="UP000503540">
    <property type="component" value="Chromosome"/>
</dbReference>
<feature type="transmembrane region" description="Helical" evidence="1">
    <location>
        <begin position="137"/>
        <end position="156"/>
    </location>
</feature>
<name>A0A6G9YAY2_9NOCA</name>
<dbReference type="InterPro" id="IPR013901">
    <property type="entry name" value="Anthrone_oxy"/>
</dbReference>
<dbReference type="KEGG" id="nah:F5544_12490"/>
<feature type="transmembrane region" description="Helical" evidence="1">
    <location>
        <begin position="86"/>
        <end position="109"/>
    </location>
</feature>
<feature type="transmembrane region" description="Helical" evidence="1">
    <location>
        <begin position="12"/>
        <end position="35"/>
    </location>
</feature>
<proteinExistence type="predicted"/>
<feature type="transmembrane region" description="Helical" evidence="1">
    <location>
        <begin position="61"/>
        <end position="79"/>
    </location>
</feature>
<dbReference type="Pfam" id="PF08592">
    <property type="entry name" value="Anthrone_oxy"/>
    <property type="match status" value="1"/>
</dbReference>
<gene>
    <name evidence="2" type="ORF">F5544_12490</name>
</gene>
<accession>A0A6G9YAY2</accession>
<dbReference type="EMBL" id="CP046172">
    <property type="protein sequence ID" value="QIS10389.1"/>
    <property type="molecule type" value="Genomic_DNA"/>
</dbReference>
<sequence length="170" mass="18283">MPFTVERSSINQFARLASLLLVGTFTGFLLTVLVLELSMRGADGPTYVTVRHIELNSMDRLASATLLPALVVTAVLAATALRGHRLFPIVALTLLIGVLILTLTVNLPINADQRDWVSTVPPVDWADVRDRWQLAHAIRTCTAAIAFILLATAAVLRRTAGSASRQGSAV</sequence>
<keyword evidence="1" id="KW-1133">Transmembrane helix</keyword>
<evidence type="ECO:0000313" key="2">
    <source>
        <dbReference type="EMBL" id="QIS10389.1"/>
    </source>
</evidence>
<keyword evidence="1" id="KW-0812">Transmembrane</keyword>
<keyword evidence="1" id="KW-0472">Membrane</keyword>
<keyword evidence="3" id="KW-1185">Reference proteome</keyword>
<dbReference type="RefSeq" id="WP_203217543.1">
    <property type="nucleotide sequence ID" value="NZ_CP046172.1"/>
</dbReference>
<reference evidence="2 3" key="1">
    <citation type="journal article" date="2019" name="ACS Chem. Biol.">
        <title>Identification and Mobilization of a Cryptic Antibiotic Biosynthesis Gene Locus from a Human-Pathogenic Nocardia Isolate.</title>
        <authorList>
            <person name="Herisse M."/>
            <person name="Ishida K."/>
            <person name="Porter J.L."/>
            <person name="Howden B."/>
            <person name="Hertweck C."/>
            <person name="Stinear T.P."/>
            <person name="Pidot S.J."/>
        </authorList>
    </citation>
    <scope>NUCLEOTIDE SEQUENCE [LARGE SCALE GENOMIC DNA]</scope>
    <source>
        <strain evidence="2 3">AUSMDU00012717</strain>
    </source>
</reference>
<evidence type="ECO:0000256" key="1">
    <source>
        <dbReference type="SAM" id="Phobius"/>
    </source>
</evidence>
<organism evidence="2 3">
    <name type="scientific">Nocardia arthritidis</name>
    <dbReference type="NCBI Taxonomy" id="228602"/>
    <lineage>
        <taxon>Bacteria</taxon>
        <taxon>Bacillati</taxon>
        <taxon>Actinomycetota</taxon>
        <taxon>Actinomycetes</taxon>
        <taxon>Mycobacteriales</taxon>
        <taxon>Nocardiaceae</taxon>
        <taxon>Nocardia</taxon>
    </lineage>
</organism>